<evidence type="ECO:0000313" key="2">
    <source>
        <dbReference type="Proteomes" id="UP000005444"/>
    </source>
</evidence>
<gene>
    <name evidence="1" type="ordered locus">PECL_207</name>
</gene>
<dbReference type="KEGG" id="pce:PECL_207"/>
<dbReference type="Proteomes" id="UP000005444">
    <property type="component" value="Chromosome"/>
</dbReference>
<dbReference type="HOGENOM" id="CLU_1531128_0_0_9"/>
<accession>G8PA91</accession>
<dbReference type="RefSeq" id="WP_014214728.1">
    <property type="nucleotide sequence ID" value="NC_016605.1"/>
</dbReference>
<sequence length="177" mass="20333">MIFKYDPTLKKVIETGITVQINSENKIEKLANIETGIKYVSDKEVNGDYYSFMSFDDGRGIVFYSDGDLFDGFTVFETPLDDFYFEVNMNKDMLDLDDGVGNETDFPDLLTGNEIGDLVRDYSIKDDEALKKCPAYLEISKYVGKYLGYGEEEEQQINLEFTKFVMAIYIDQNHVTN</sequence>
<dbReference type="STRING" id="701521.PECL_207"/>
<evidence type="ECO:0000313" key="1">
    <source>
        <dbReference type="EMBL" id="AEV94530.1"/>
    </source>
</evidence>
<dbReference type="AlphaFoldDB" id="G8PA91"/>
<dbReference type="EMBL" id="CP003137">
    <property type="protein sequence ID" value="AEV94530.1"/>
    <property type="molecule type" value="Genomic_DNA"/>
</dbReference>
<name>G8PA91_PEDCP</name>
<protein>
    <submittedName>
        <fullName evidence="1">Uncharacterized protein</fullName>
    </submittedName>
</protein>
<keyword evidence="2" id="KW-1185">Reference proteome</keyword>
<reference evidence="1 2" key="1">
    <citation type="journal article" date="2012" name="J. Bacteriol.">
        <title>Complete Genome Sequence of the Beer Spoilage Organism Pediococcus claussenii ATCC BAA-344T.</title>
        <authorList>
            <person name="Pittet V."/>
            <person name="Abegunde T."/>
            <person name="Marfleet T."/>
            <person name="Haakensen M."/>
            <person name="Morrow K."/>
            <person name="Jayaprakash T."/>
            <person name="Schroeder K."/>
            <person name="Trost B."/>
            <person name="Byrns S."/>
            <person name="Bergsveinson J."/>
            <person name="Kusalik A."/>
            <person name="Ziola B."/>
        </authorList>
    </citation>
    <scope>NUCLEOTIDE SEQUENCE [LARGE SCALE GENOMIC DNA]</scope>
    <source>
        <strain evidence="1 2">ATCC BAA-344</strain>
    </source>
</reference>
<dbReference type="PATRIC" id="fig|701521.8.peg.197"/>
<proteinExistence type="predicted"/>
<organism evidence="1 2">
    <name type="scientific">Pediococcus claussenii (strain ATCC BAA-344 / DSM 14800 / JCM 18046 / KCTC 3811 / LMG 21948 / P06)</name>
    <dbReference type="NCBI Taxonomy" id="701521"/>
    <lineage>
        <taxon>Bacteria</taxon>
        <taxon>Bacillati</taxon>
        <taxon>Bacillota</taxon>
        <taxon>Bacilli</taxon>
        <taxon>Lactobacillales</taxon>
        <taxon>Lactobacillaceae</taxon>
        <taxon>Pediococcus</taxon>
    </lineage>
</organism>